<dbReference type="AlphaFoldDB" id="A0A1F4XY33"/>
<proteinExistence type="predicted"/>
<dbReference type="STRING" id="1797245.A2949_00090"/>
<evidence type="ECO:0000313" key="2">
    <source>
        <dbReference type="Proteomes" id="UP000178585"/>
    </source>
</evidence>
<comment type="caution">
    <text evidence="1">The sequence shown here is derived from an EMBL/GenBank/DDBJ whole genome shotgun (WGS) entry which is preliminary data.</text>
</comment>
<gene>
    <name evidence="1" type="ORF">A2949_00090</name>
</gene>
<accession>A0A1F4XY33</accession>
<name>A0A1F4XY33_9BACT</name>
<evidence type="ECO:0000313" key="1">
    <source>
        <dbReference type="EMBL" id="OGC86645.1"/>
    </source>
</evidence>
<protein>
    <submittedName>
        <fullName evidence="1">Uncharacterized protein</fullName>
    </submittedName>
</protein>
<reference evidence="1 2" key="1">
    <citation type="journal article" date="2016" name="Nat. Commun.">
        <title>Thousands of microbial genomes shed light on interconnected biogeochemical processes in an aquifer system.</title>
        <authorList>
            <person name="Anantharaman K."/>
            <person name="Brown C.T."/>
            <person name="Hug L.A."/>
            <person name="Sharon I."/>
            <person name="Castelle C.J."/>
            <person name="Probst A.J."/>
            <person name="Thomas B.C."/>
            <person name="Singh A."/>
            <person name="Wilkins M.J."/>
            <person name="Karaoz U."/>
            <person name="Brodie E.L."/>
            <person name="Williams K.H."/>
            <person name="Hubbard S.S."/>
            <person name="Banfield J.F."/>
        </authorList>
    </citation>
    <scope>NUCLEOTIDE SEQUENCE [LARGE SCALE GENOMIC DNA]</scope>
</reference>
<organism evidence="1 2">
    <name type="scientific">Candidatus Adlerbacteria bacterium RIFCSPLOWO2_01_FULL_54_21b</name>
    <dbReference type="NCBI Taxonomy" id="1797245"/>
    <lineage>
        <taxon>Bacteria</taxon>
        <taxon>Candidatus Adleribacteriota</taxon>
    </lineage>
</organism>
<sequence>MSAQQAAEILSDTLQEVAERRTTLRRAVVVSRLALALARTIEVVDLNARIEFLEQMLKKRK</sequence>
<dbReference type="Proteomes" id="UP000178585">
    <property type="component" value="Unassembled WGS sequence"/>
</dbReference>
<dbReference type="EMBL" id="MEWZ01000018">
    <property type="protein sequence ID" value="OGC86645.1"/>
    <property type="molecule type" value="Genomic_DNA"/>
</dbReference>